<evidence type="ECO:0000313" key="3">
    <source>
        <dbReference type="EMBL" id="OAM17403.1"/>
    </source>
</evidence>
<proteinExistence type="predicted"/>
<evidence type="ECO:0000313" key="4">
    <source>
        <dbReference type="Proteomes" id="UP000078003"/>
    </source>
</evidence>
<accession>A0A1A9RHC6</accession>
<dbReference type="EMBL" id="LXSF01000002">
    <property type="protein sequence ID" value="OAM17403.1"/>
    <property type="molecule type" value="Genomic_DNA"/>
</dbReference>
<name>A0A1A9RHC6_EIKCO</name>
<dbReference type="RefSeq" id="WP_064104179.1">
    <property type="nucleotide sequence ID" value="NZ_LXSF01000002.1"/>
</dbReference>
<protein>
    <submittedName>
        <fullName evidence="3">Uncharacterized protein</fullName>
    </submittedName>
</protein>
<feature type="transmembrane region" description="Helical" evidence="2">
    <location>
        <begin position="156"/>
        <end position="179"/>
    </location>
</feature>
<keyword evidence="2" id="KW-0812">Transmembrane</keyword>
<dbReference type="Proteomes" id="UP000078003">
    <property type="component" value="Unassembled WGS sequence"/>
</dbReference>
<comment type="caution">
    <text evidence="3">The sequence shown here is derived from an EMBL/GenBank/DDBJ whole genome shotgun (WGS) entry which is preliminary data.</text>
</comment>
<sequence length="184" mass="21322">MGNIKIEGDVDQLIQSGSVNIVNGSKSTEQLTALQWQAIKEKVEDLEQCGFASAKETYRHLMRAFGVSRCRHILADKYQDALLEIENYKQERLQEKKRNQLIKMILDLPPPQDKEAKKYAEKKHGSSLLKVLTVEQLEEIYSYINNKNRKKQKLKLGLLEIGVKLASLLVIWLFLWFFIAKRFG</sequence>
<keyword evidence="2" id="KW-1133">Transmembrane helix</keyword>
<gene>
    <name evidence="3" type="ORF">A7P85_03410</name>
</gene>
<keyword evidence="1" id="KW-0175">Coiled coil</keyword>
<organism evidence="3 4">
    <name type="scientific">Eikenella corrodens</name>
    <dbReference type="NCBI Taxonomy" id="539"/>
    <lineage>
        <taxon>Bacteria</taxon>
        <taxon>Pseudomonadati</taxon>
        <taxon>Pseudomonadota</taxon>
        <taxon>Betaproteobacteria</taxon>
        <taxon>Neisseriales</taxon>
        <taxon>Neisseriaceae</taxon>
        <taxon>Eikenella</taxon>
    </lineage>
</organism>
<dbReference type="AlphaFoldDB" id="A0A1A9RHC6"/>
<evidence type="ECO:0000256" key="1">
    <source>
        <dbReference type="SAM" id="Coils"/>
    </source>
</evidence>
<keyword evidence="2" id="KW-0472">Membrane</keyword>
<evidence type="ECO:0000256" key="2">
    <source>
        <dbReference type="SAM" id="Phobius"/>
    </source>
</evidence>
<feature type="coiled-coil region" evidence="1">
    <location>
        <begin position="71"/>
        <end position="98"/>
    </location>
</feature>
<reference evidence="4" key="1">
    <citation type="submission" date="2016-05" db="EMBL/GenBank/DDBJ databases">
        <title>Draft genome of Corynebacterium afermentans subsp. afermentans LCDC 88199T.</title>
        <authorList>
            <person name="Bernier A.-M."/>
            <person name="Bernard K."/>
        </authorList>
    </citation>
    <scope>NUCLEOTIDE SEQUENCE [LARGE SCALE GENOMIC DNA]</scope>
    <source>
        <strain evidence="4">NML01-0328</strain>
    </source>
</reference>